<dbReference type="CDD" id="cd00038">
    <property type="entry name" value="CAP_ED"/>
    <property type="match status" value="2"/>
</dbReference>
<evidence type="ECO:0000313" key="5">
    <source>
        <dbReference type="Proteomes" id="UP000030762"/>
    </source>
</evidence>
<dbReference type="InterPro" id="IPR014710">
    <property type="entry name" value="RmlC-like_jellyroll"/>
</dbReference>
<protein>
    <recommendedName>
        <fullName evidence="6">Ubiquitin-like domain-containing protein</fullName>
    </recommendedName>
</protein>
<dbReference type="OMA" id="GEEHCAG"/>
<feature type="region of interest" description="Disordered" evidence="1">
    <location>
        <begin position="449"/>
        <end position="473"/>
    </location>
</feature>
<dbReference type="SMART" id="SM00213">
    <property type="entry name" value="UBQ"/>
    <property type="match status" value="1"/>
</dbReference>
<feature type="domain" description="Cyclic nucleotide-binding" evidence="2">
    <location>
        <begin position="318"/>
        <end position="388"/>
    </location>
</feature>
<dbReference type="PANTHER" id="PTHR23011">
    <property type="entry name" value="CYCLIC NUCLEOTIDE-BINDING DOMAIN CONTAINING PROTEIN"/>
    <property type="match status" value="1"/>
</dbReference>
<dbReference type="InterPro" id="IPR018490">
    <property type="entry name" value="cNMP-bd_dom_sf"/>
</dbReference>
<feature type="domain" description="Cyclic nucleotide-binding" evidence="2">
    <location>
        <begin position="202"/>
        <end position="259"/>
    </location>
</feature>
<accession>T0RVD8</accession>
<dbReference type="PANTHER" id="PTHR23011:SF28">
    <property type="entry name" value="CYCLIC NUCLEOTIDE-BINDING DOMAIN CONTAINING PROTEIN"/>
    <property type="match status" value="1"/>
</dbReference>
<dbReference type="InterPro" id="IPR029071">
    <property type="entry name" value="Ubiquitin-like_domsf"/>
</dbReference>
<proteinExistence type="predicted"/>
<name>T0RVD8_SAPDV</name>
<dbReference type="PROSITE" id="PS50042">
    <property type="entry name" value="CNMP_BINDING_3"/>
    <property type="match status" value="2"/>
</dbReference>
<dbReference type="SUPFAM" id="SSF51206">
    <property type="entry name" value="cAMP-binding domain-like"/>
    <property type="match status" value="2"/>
</dbReference>
<feature type="domain" description="Ubiquitin-like" evidence="3">
    <location>
        <begin position="7"/>
        <end position="75"/>
    </location>
</feature>
<dbReference type="AlphaFoldDB" id="T0RVD8"/>
<dbReference type="SUPFAM" id="SSF54236">
    <property type="entry name" value="Ubiquitin-like"/>
    <property type="match status" value="1"/>
</dbReference>
<dbReference type="GeneID" id="19948899"/>
<dbReference type="InterPro" id="IPR000595">
    <property type="entry name" value="cNMP-bd_dom"/>
</dbReference>
<dbReference type="PROSITE" id="PS50053">
    <property type="entry name" value="UBIQUITIN_2"/>
    <property type="match status" value="1"/>
</dbReference>
<evidence type="ECO:0000256" key="1">
    <source>
        <dbReference type="SAM" id="MobiDB-lite"/>
    </source>
</evidence>
<dbReference type="STRING" id="1156394.T0RVD8"/>
<dbReference type="Proteomes" id="UP000030762">
    <property type="component" value="Unassembled WGS sequence"/>
</dbReference>
<dbReference type="RefSeq" id="XP_008612264.1">
    <property type="nucleotide sequence ID" value="XM_008614042.1"/>
</dbReference>
<dbReference type="VEuPathDB" id="FungiDB:SDRG_08172"/>
<dbReference type="InterPro" id="IPR000626">
    <property type="entry name" value="Ubiquitin-like_dom"/>
</dbReference>
<dbReference type="Pfam" id="PF00027">
    <property type="entry name" value="cNMP_binding"/>
    <property type="match status" value="1"/>
</dbReference>
<dbReference type="Gene3D" id="2.60.120.10">
    <property type="entry name" value="Jelly Rolls"/>
    <property type="match status" value="2"/>
</dbReference>
<evidence type="ECO:0000259" key="2">
    <source>
        <dbReference type="PROSITE" id="PS50042"/>
    </source>
</evidence>
<dbReference type="CDD" id="cd17039">
    <property type="entry name" value="Ubl_ubiquitin_like"/>
    <property type="match status" value="1"/>
</dbReference>
<dbReference type="InParanoid" id="T0RVD8"/>
<reference evidence="4 5" key="1">
    <citation type="submission" date="2012-04" db="EMBL/GenBank/DDBJ databases">
        <title>The Genome Sequence of Saprolegnia declina VS20.</title>
        <authorList>
            <consortium name="The Broad Institute Genome Sequencing Platform"/>
            <person name="Russ C."/>
            <person name="Nusbaum C."/>
            <person name="Tyler B."/>
            <person name="van West P."/>
            <person name="Dieguez-Uribeondo J."/>
            <person name="de Bruijn I."/>
            <person name="Tripathy S."/>
            <person name="Jiang R."/>
            <person name="Young S.K."/>
            <person name="Zeng Q."/>
            <person name="Gargeya S."/>
            <person name="Fitzgerald M."/>
            <person name="Haas B."/>
            <person name="Abouelleil A."/>
            <person name="Alvarado L."/>
            <person name="Arachchi H.M."/>
            <person name="Berlin A."/>
            <person name="Chapman S.B."/>
            <person name="Goldberg J."/>
            <person name="Griggs A."/>
            <person name="Gujja S."/>
            <person name="Hansen M."/>
            <person name="Howarth C."/>
            <person name="Imamovic A."/>
            <person name="Larimer J."/>
            <person name="McCowen C."/>
            <person name="Montmayeur A."/>
            <person name="Murphy C."/>
            <person name="Neiman D."/>
            <person name="Pearson M."/>
            <person name="Priest M."/>
            <person name="Roberts A."/>
            <person name="Saif S."/>
            <person name="Shea T."/>
            <person name="Sisk P."/>
            <person name="Sykes S."/>
            <person name="Wortman J."/>
            <person name="Nusbaum C."/>
            <person name="Birren B."/>
        </authorList>
    </citation>
    <scope>NUCLEOTIDE SEQUENCE [LARGE SCALE GENOMIC DNA]</scope>
    <source>
        <strain evidence="4 5">VS20</strain>
    </source>
</reference>
<keyword evidence="5" id="KW-1185">Reference proteome</keyword>
<evidence type="ECO:0000313" key="4">
    <source>
        <dbReference type="EMBL" id="EQC34402.1"/>
    </source>
</evidence>
<dbReference type="EMBL" id="JH767155">
    <property type="protein sequence ID" value="EQC34402.1"/>
    <property type="molecule type" value="Genomic_DNA"/>
</dbReference>
<dbReference type="OrthoDB" id="2021138at2759"/>
<evidence type="ECO:0000259" key="3">
    <source>
        <dbReference type="PROSITE" id="PS50053"/>
    </source>
</evidence>
<sequence length="473" mass="51984">MPSATTITLHVVLPKGGREELVVGHDESVRVLKQLLMARTGLAPDEQTLYFKGMLLDDDVVLSFYDIADGYTLRLGRTRGRSHLVSTLHVRTLKAHPPVALRGLKSWRAVVRSVQWIVCLWRASTSRRGTCRKLSMRPHVEHGFSYDVSPASQTSLTAGAYQALLRAPHERDVNDALALTHWLLSLGKCTPYLIAECISSHDVTLSMELRTCAAGDCVFKQDDVGDCLYIVLHGSITMAMHGFGCIGRFGPGTLFGDGATPAIAADGLLHRTATALIDYDAIVTQIAVLRPTPAVAVLRHQLHNMLRVKLNYLHNIAYFRDFSRASMVRLAYSCTYTAFTAKTPLVAQGDPIPALFLLVAGTLTTITHLPNATTKVLDMLEAPQLCGEEHCAGKTWSSVTVLAMPGAVVLAQCAPTDVSRPYAGLRPSPRMRRLQALHHFQDVQFRDNREAKKRSESAFPSTHKTLSMPFLTP</sequence>
<dbReference type="Pfam" id="PF00240">
    <property type="entry name" value="ubiquitin"/>
    <property type="match status" value="1"/>
</dbReference>
<evidence type="ECO:0008006" key="6">
    <source>
        <dbReference type="Google" id="ProtNLM"/>
    </source>
</evidence>
<dbReference type="Gene3D" id="3.10.20.90">
    <property type="entry name" value="Phosphatidylinositol 3-kinase Catalytic Subunit, Chain A, domain 1"/>
    <property type="match status" value="1"/>
</dbReference>
<organism evidence="4 5">
    <name type="scientific">Saprolegnia diclina (strain VS20)</name>
    <dbReference type="NCBI Taxonomy" id="1156394"/>
    <lineage>
        <taxon>Eukaryota</taxon>
        <taxon>Sar</taxon>
        <taxon>Stramenopiles</taxon>
        <taxon>Oomycota</taxon>
        <taxon>Saprolegniomycetes</taxon>
        <taxon>Saprolegniales</taxon>
        <taxon>Saprolegniaceae</taxon>
        <taxon>Saprolegnia</taxon>
    </lineage>
</organism>
<gene>
    <name evidence="4" type="ORF">SDRG_08172</name>
</gene>